<dbReference type="Proteomes" id="UP000001822">
    <property type="component" value="Chromosome"/>
</dbReference>
<evidence type="ECO:0000313" key="2">
    <source>
        <dbReference type="Proteomes" id="UP000001822"/>
    </source>
</evidence>
<keyword evidence="2" id="KW-1185">Reference proteome</keyword>
<sequence>MTPLIKNALLTVFFIFGLLISLQAQDKYQFAVISYRTYGHEIGISINGKEFQKIVVPKEDIKHPSLDVNVVIELVNKMTNEGWEVFSTGNPTVGDWICYVFYLRKKIE</sequence>
<dbReference type="EMBL" id="CP000383">
    <property type="protein sequence ID" value="ABG58567.1"/>
    <property type="molecule type" value="Genomic_DNA"/>
</dbReference>
<gene>
    <name evidence="1" type="ordered locus">CHU_1295</name>
</gene>
<name>A0A6N4SQD4_CYTH3</name>
<accession>A0A6N4SQD4</accession>
<dbReference type="KEGG" id="chu:CHU_1295"/>
<dbReference type="RefSeq" id="WP_011584682.1">
    <property type="nucleotide sequence ID" value="NC_008255.1"/>
</dbReference>
<proteinExistence type="predicted"/>
<evidence type="ECO:0000313" key="1">
    <source>
        <dbReference type="EMBL" id="ABG58567.1"/>
    </source>
</evidence>
<protein>
    <recommendedName>
        <fullName evidence="3">DUF4177 domain-containing protein</fullName>
    </recommendedName>
</protein>
<evidence type="ECO:0008006" key="3">
    <source>
        <dbReference type="Google" id="ProtNLM"/>
    </source>
</evidence>
<dbReference type="AlphaFoldDB" id="A0A6N4SQD4"/>
<organism evidence="1 2">
    <name type="scientific">Cytophaga hutchinsonii (strain ATCC 33406 / DSM 1761 / CIP 103989 / NBRC 15051 / NCIMB 9469 / D465)</name>
    <dbReference type="NCBI Taxonomy" id="269798"/>
    <lineage>
        <taxon>Bacteria</taxon>
        <taxon>Pseudomonadati</taxon>
        <taxon>Bacteroidota</taxon>
        <taxon>Cytophagia</taxon>
        <taxon>Cytophagales</taxon>
        <taxon>Cytophagaceae</taxon>
        <taxon>Cytophaga</taxon>
    </lineage>
</organism>
<reference evidence="1 2" key="1">
    <citation type="journal article" date="2007" name="Appl. Environ. Microbiol.">
        <title>Genome sequence of the cellulolytic gliding bacterium Cytophaga hutchinsonii.</title>
        <authorList>
            <person name="Xie G."/>
            <person name="Bruce D.C."/>
            <person name="Challacombe J.F."/>
            <person name="Chertkov O."/>
            <person name="Detter J.C."/>
            <person name="Gilna P."/>
            <person name="Han C.S."/>
            <person name="Lucas S."/>
            <person name="Misra M."/>
            <person name="Myers G.L."/>
            <person name="Richardson P."/>
            <person name="Tapia R."/>
            <person name="Thayer N."/>
            <person name="Thompson L.S."/>
            <person name="Brettin T.S."/>
            <person name="Henrissat B."/>
            <person name="Wilson D.B."/>
            <person name="McBride M.J."/>
        </authorList>
    </citation>
    <scope>NUCLEOTIDE SEQUENCE [LARGE SCALE GENOMIC DNA]</scope>
    <source>
        <strain evidence="2">ATCC 33406 / DSM 1761 / CIP 103989 / NBRC 15051 / NCIMB 9469 / D465</strain>
    </source>
</reference>